<keyword evidence="2" id="KW-1185">Reference proteome</keyword>
<protein>
    <submittedName>
        <fullName evidence="1">Uncharacterized protein</fullName>
    </submittedName>
</protein>
<gene>
    <name evidence="1" type="ORF">TUM19329_37030</name>
</gene>
<evidence type="ECO:0000313" key="1">
    <source>
        <dbReference type="EMBL" id="BCA97342.1"/>
    </source>
</evidence>
<dbReference type="InterPro" id="IPR024422">
    <property type="entry name" value="Protein_unknown_function_OB"/>
</dbReference>
<keyword evidence="1" id="KW-0614">Plasmid</keyword>
<organism evidence="1 2">
    <name type="scientific">Legionella antarctica</name>
    <dbReference type="NCBI Taxonomy" id="2708020"/>
    <lineage>
        <taxon>Bacteria</taxon>
        <taxon>Pseudomonadati</taxon>
        <taxon>Pseudomonadota</taxon>
        <taxon>Gammaproteobacteria</taxon>
        <taxon>Legionellales</taxon>
        <taxon>Legionellaceae</taxon>
        <taxon>Legionella</taxon>
    </lineage>
</organism>
<geneLocation type="plasmid" evidence="2">
    <name>ptum19329-2 dna</name>
</geneLocation>
<reference evidence="1" key="1">
    <citation type="journal article" date="2020" name="Microbiol. Resour. Announc.">
        <title>Complete Genome Sequence of Novel Psychrotolerant Legionella Strain TUM19329, Isolated from Antarctic Lake Sediment.</title>
        <authorList>
            <person name="Shimada S."/>
            <person name="Nakai R."/>
            <person name="Aoki K."/>
            <person name="Shimoeda N."/>
            <person name="Ohno G."/>
            <person name="Miyazaki Y."/>
            <person name="Kudoh S."/>
            <person name="Imura S."/>
            <person name="Watanabe K."/>
            <person name="Ishii Y."/>
            <person name="Tateda K."/>
        </authorList>
    </citation>
    <scope>NUCLEOTIDE SEQUENCE [LARGE SCALE GENOMIC DNA]</scope>
    <source>
        <strain evidence="1">TUM19329</strain>
        <plasmid evidence="1">pTUM19329-2</plasmid>
    </source>
</reference>
<dbReference type="AlphaFoldDB" id="A0A6F8TBI1"/>
<dbReference type="EMBL" id="AP022841">
    <property type="protein sequence ID" value="BCA97342.1"/>
    <property type="molecule type" value="Genomic_DNA"/>
</dbReference>
<name>A0A6F8TBI1_9GAMM</name>
<dbReference type="Proteomes" id="UP000502894">
    <property type="component" value="Plasmid ptum19329-2 dna"/>
</dbReference>
<dbReference type="Pfam" id="PF12869">
    <property type="entry name" value="tRNA_anti-like"/>
    <property type="match status" value="1"/>
</dbReference>
<sequence>MTKVNGVIDSVGKDLLGTAYVTLKTPNTLFTIQCMFNKSSEGQLGSLQKGQQISVVGKVSGKLGNVILNDCSF</sequence>
<proteinExistence type="predicted"/>
<evidence type="ECO:0000313" key="2">
    <source>
        <dbReference type="Proteomes" id="UP000502894"/>
    </source>
</evidence>
<accession>A0A6F8TBI1</accession>
<dbReference type="KEGG" id="lant:TUM19329_37030"/>